<dbReference type="InterPro" id="IPR004360">
    <property type="entry name" value="Glyas_Fos-R_dOase_dom"/>
</dbReference>
<dbReference type="SUPFAM" id="SSF54593">
    <property type="entry name" value="Glyoxalase/Bleomycin resistance protein/Dihydroxybiphenyl dioxygenase"/>
    <property type="match status" value="1"/>
</dbReference>
<comment type="caution">
    <text evidence="2">The sequence shown here is derived from an EMBL/GenBank/DDBJ whole genome shotgun (WGS) entry which is preliminary data.</text>
</comment>
<protein>
    <submittedName>
        <fullName evidence="2">VOC family protein</fullName>
    </submittedName>
</protein>
<sequence length="142" mass="15616">MEARVSLITLGVTDLARSYHFYRDGLGLPTTRTPEEGVVFFQTSGVTLALYPYAELAKDAGPGWDVPRSKFTGITLAHNVRERHQVDEVLALAAAAGAEIVKPAQDTFWGGYAGYFTDPDDYLWEVAWGAFDFNEDGSLHVT</sequence>
<dbReference type="Gene3D" id="3.10.180.10">
    <property type="entry name" value="2,3-Dihydroxybiphenyl 1,2-Dioxygenase, domain 1"/>
    <property type="match status" value="1"/>
</dbReference>
<proteinExistence type="predicted"/>
<dbReference type="CDD" id="cd07251">
    <property type="entry name" value="VOC_like"/>
    <property type="match status" value="1"/>
</dbReference>
<dbReference type="Pfam" id="PF00903">
    <property type="entry name" value="Glyoxalase"/>
    <property type="match status" value="1"/>
</dbReference>
<dbReference type="RefSeq" id="WP_380845104.1">
    <property type="nucleotide sequence ID" value="NZ_JBHSFP010000022.1"/>
</dbReference>
<evidence type="ECO:0000313" key="3">
    <source>
        <dbReference type="Proteomes" id="UP001596004"/>
    </source>
</evidence>
<name>A0ABV9CNI9_9ACTN</name>
<dbReference type="PROSITE" id="PS51819">
    <property type="entry name" value="VOC"/>
    <property type="match status" value="1"/>
</dbReference>
<evidence type="ECO:0000259" key="1">
    <source>
        <dbReference type="PROSITE" id="PS51819"/>
    </source>
</evidence>
<organism evidence="2 3">
    <name type="scientific">Sphaerisporangium dianthi</name>
    <dbReference type="NCBI Taxonomy" id="1436120"/>
    <lineage>
        <taxon>Bacteria</taxon>
        <taxon>Bacillati</taxon>
        <taxon>Actinomycetota</taxon>
        <taxon>Actinomycetes</taxon>
        <taxon>Streptosporangiales</taxon>
        <taxon>Streptosporangiaceae</taxon>
        <taxon>Sphaerisporangium</taxon>
    </lineage>
</organism>
<accession>A0ABV9CNI9</accession>
<dbReference type="PANTHER" id="PTHR36503:SF1">
    <property type="entry name" value="BLR2520 PROTEIN"/>
    <property type="match status" value="1"/>
</dbReference>
<dbReference type="Proteomes" id="UP001596004">
    <property type="component" value="Unassembled WGS sequence"/>
</dbReference>
<dbReference type="InterPro" id="IPR029068">
    <property type="entry name" value="Glyas_Bleomycin-R_OHBP_Dase"/>
</dbReference>
<gene>
    <name evidence="2" type="ORF">ACFO60_27120</name>
</gene>
<dbReference type="EMBL" id="JBHSFP010000022">
    <property type="protein sequence ID" value="MFC4534445.1"/>
    <property type="molecule type" value="Genomic_DNA"/>
</dbReference>
<keyword evidence="3" id="KW-1185">Reference proteome</keyword>
<feature type="domain" description="VOC" evidence="1">
    <location>
        <begin position="4"/>
        <end position="129"/>
    </location>
</feature>
<reference evidence="3" key="1">
    <citation type="journal article" date="2019" name="Int. J. Syst. Evol. Microbiol.">
        <title>The Global Catalogue of Microorganisms (GCM) 10K type strain sequencing project: providing services to taxonomists for standard genome sequencing and annotation.</title>
        <authorList>
            <consortium name="The Broad Institute Genomics Platform"/>
            <consortium name="The Broad Institute Genome Sequencing Center for Infectious Disease"/>
            <person name="Wu L."/>
            <person name="Ma J."/>
        </authorList>
    </citation>
    <scope>NUCLEOTIDE SEQUENCE [LARGE SCALE GENOMIC DNA]</scope>
    <source>
        <strain evidence="3">CGMCC 4.7132</strain>
    </source>
</reference>
<dbReference type="PANTHER" id="PTHR36503">
    <property type="entry name" value="BLR2520 PROTEIN"/>
    <property type="match status" value="1"/>
</dbReference>
<evidence type="ECO:0000313" key="2">
    <source>
        <dbReference type="EMBL" id="MFC4534445.1"/>
    </source>
</evidence>
<dbReference type="InterPro" id="IPR037523">
    <property type="entry name" value="VOC_core"/>
</dbReference>